<dbReference type="SMART" id="SM00331">
    <property type="entry name" value="PP2C_SIG"/>
    <property type="match status" value="1"/>
</dbReference>
<dbReference type="InterPro" id="IPR001932">
    <property type="entry name" value="PPM-type_phosphatase-like_dom"/>
</dbReference>
<evidence type="ECO:0000313" key="4">
    <source>
        <dbReference type="Proteomes" id="UP000535182"/>
    </source>
</evidence>
<dbReference type="Gene3D" id="3.60.40.10">
    <property type="entry name" value="PPM-type phosphatase domain"/>
    <property type="match status" value="1"/>
</dbReference>
<proteinExistence type="predicted"/>
<evidence type="ECO:0000313" key="3">
    <source>
        <dbReference type="EMBL" id="MBB5329934.1"/>
    </source>
</evidence>
<name>A0A9X0U4Z0_9BACT</name>
<dbReference type="InterPro" id="IPR029016">
    <property type="entry name" value="GAF-like_dom_sf"/>
</dbReference>
<dbReference type="AlphaFoldDB" id="A0A9X0U4Z0"/>
<dbReference type="RefSeq" id="WP_260698355.1">
    <property type="nucleotide sequence ID" value="NZ_JACHEB010000008.1"/>
</dbReference>
<protein>
    <submittedName>
        <fullName evidence="3">Serine phosphatase RsbU (Regulator of sigma subunit)</fullName>
    </submittedName>
</protein>
<dbReference type="Proteomes" id="UP000535182">
    <property type="component" value="Unassembled WGS sequence"/>
</dbReference>
<comment type="caution">
    <text evidence="3">The sequence shown here is derived from an EMBL/GenBank/DDBJ whole genome shotgun (WGS) entry which is preliminary data.</text>
</comment>
<dbReference type="SUPFAM" id="SSF81606">
    <property type="entry name" value="PP2C-like"/>
    <property type="match status" value="1"/>
</dbReference>
<organism evidence="3 4">
    <name type="scientific">Tunturiibacter gelidiferens</name>
    <dbReference type="NCBI Taxonomy" id="3069689"/>
    <lineage>
        <taxon>Bacteria</taxon>
        <taxon>Pseudomonadati</taxon>
        <taxon>Acidobacteriota</taxon>
        <taxon>Terriglobia</taxon>
        <taxon>Terriglobales</taxon>
        <taxon>Acidobacteriaceae</taxon>
        <taxon>Tunturiibacter</taxon>
    </lineage>
</organism>
<dbReference type="PANTHER" id="PTHR43156:SF2">
    <property type="entry name" value="STAGE II SPORULATION PROTEIN E"/>
    <property type="match status" value="1"/>
</dbReference>
<dbReference type="PANTHER" id="PTHR43156">
    <property type="entry name" value="STAGE II SPORULATION PROTEIN E-RELATED"/>
    <property type="match status" value="1"/>
</dbReference>
<feature type="domain" description="PPM-type phosphatase" evidence="2">
    <location>
        <begin position="124"/>
        <end position="329"/>
    </location>
</feature>
<dbReference type="InterPro" id="IPR036457">
    <property type="entry name" value="PPM-type-like_dom_sf"/>
</dbReference>
<dbReference type="Pfam" id="PF07228">
    <property type="entry name" value="SpoIIE"/>
    <property type="match status" value="1"/>
</dbReference>
<accession>A0A9X0U4Z0</accession>
<dbReference type="Gene3D" id="3.30.450.40">
    <property type="match status" value="1"/>
</dbReference>
<dbReference type="EMBL" id="JACHEB010000008">
    <property type="protein sequence ID" value="MBB5329934.1"/>
    <property type="molecule type" value="Genomic_DNA"/>
</dbReference>
<evidence type="ECO:0000256" key="1">
    <source>
        <dbReference type="ARBA" id="ARBA00022801"/>
    </source>
</evidence>
<dbReference type="InterPro" id="IPR052016">
    <property type="entry name" value="Bact_Sigma-Reg"/>
</dbReference>
<keyword evidence="1" id="KW-0378">Hydrolase</keyword>
<keyword evidence="4" id="KW-1185">Reference proteome</keyword>
<reference evidence="3 4" key="1">
    <citation type="submission" date="2020-08" db="EMBL/GenBank/DDBJ databases">
        <title>Genomic Encyclopedia of Type Strains, Phase IV (KMG-V): Genome sequencing to study the core and pangenomes of soil and plant-associated prokaryotes.</title>
        <authorList>
            <person name="Whitman W."/>
        </authorList>
    </citation>
    <scope>NUCLEOTIDE SEQUENCE [LARGE SCALE GENOMIC DNA]</scope>
    <source>
        <strain evidence="3 4">X5P2</strain>
    </source>
</reference>
<gene>
    <name evidence="3" type="ORF">HDF14_003563</name>
</gene>
<dbReference type="SUPFAM" id="SSF55781">
    <property type="entry name" value="GAF domain-like"/>
    <property type="match status" value="1"/>
</dbReference>
<sequence length="337" mass="36082">MEIAIDSESKFSISDTFADKKASEWSSIVANRIRSIYSIPLRTRASEDEPAQLLGLLYLDSRISLGELSEIDHHLLDTLATEASALLHNALLVEAESSARQAREELAVAAKIHSELMSISLPTIPYATLQARSVPCLAIGGDFYDAVALSDSVCAVVADVSGKGVSAAIVAATMQGIIHSQLLAGFTLPEIASLVNQFLCSRKTGKYATMILVRLFPDGSVEYLNCGTIQPIAILGREVRRLEASSLVVGLIADASYISGHVALRPGERLLLATDGITEAENNSGEQFGDSGLISVAHFEDLDSILEHVENFRSPNPAEDDCTLLEVRYEGGGIVPK</sequence>
<evidence type="ECO:0000259" key="2">
    <source>
        <dbReference type="SMART" id="SM00331"/>
    </source>
</evidence>
<dbReference type="GO" id="GO:0016791">
    <property type="term" value="F:phosphatase activity"/>
    <property type="evidence" value="ECO:0007669"/>
    <property type="project" value="TreeGrafter"/>
</dbReference>